<keyword evidence="3" id="KW-1185">Reference proteome</keyword>
<evidence type="ECO:0000313" key="2">
    <source>
        <dbReference type="EMBL" id="VTJ80104.1"/>
    </source>
</evidence>
<proteinExistence type="predicted"/>
<protein>
    <submittedName>
        <fullName evidence="2">Uncharacterized protein</fullName>
    </submittedName>
</protein>
<dbReference type="Proteomes" id="UP000335636">
    <property type="component" value="Unassembled WGS sequence"/>
</dbReference>
<gene>
    <name evidence="1" type="ORF">GHT09_013080</name>
    <name evidence="2" type="ORF">MONAX_5E046107</name>
</gene>
<accession>A0A5E4CDS8</accession>
<organism evidence="2 3">
    <name type="scientific">Marmota monax</name>
    <name type="common">Woodchuck</name>
    <dbReference type="NCBI Taxonomy" id="9995"/>
    <lineage>
        <taxon>Eukaryota</taxon>
        <taxon>Metazoa</taxon>
        <taxon>Chordata</taxon>
        <taxon>Craniata</taxon>
        <taxon>Vertebrata</taxon>
        <taxon>Euteleostomi</taxon>
        <taxon>Mammalia</taxon>
        <taxon>Eutheria</taxon>
        <taxon>Euarchontoglires</taxon>
        <taxon>Glires</taxon>
        <taxon>Rodentia</taxon>
        <taxon>Sciuromorpha</taxon>
        <taxon>Sciuridae</taxon>
        <taxon>Xerinae</taxon>
        <taxon>Marmotini</taxon>
        <taxon>Marmota</taxon>
    </lineage>
</organism>
<evidence type="ECO:0000313" key="1">
    <source>
        <dbReference type="EMBL" id="KAF7475924.1"/>
    </source>
</evidence>
<reference evidence="2 3" key="1">
    <citation type="submission" date="2019-04" db="EMBL/GenBank/DDBJ databases">
        <authorList>
            <person name="Alioto T."/>
            <person name="Alioto T."/>
        </authorList>
    </citation>
    <scope>NUCLEOTIDE SEQUENCE [LARGE SCALE GENOMIC DNA]</scope>
</reference>
<sequence>MPFITIKEDLKLEAEAFVLISTRNNKLRRMKWKVKKTVDLECKTANVGTTEELDTSG</sequence>
<evidence type="ECO:0000313" key="3">
    <source>
        <dbReference type="Proteomes" id="UP000335636"/>
    </source>
</evidence>
<name>A0A5E4CDS8_MARMO</name>
<dbReference type="EMBL" id="WJEC01002769">
    <property type="protein sequence ID" value="KAF7475924.1"/>
    <property type="molecule type" value="Genomic_DNA"/>
</dbReference>
<dbReference type="EMBL" id="CABDUW010001267">
    <property type="protein sequence ID" value="VTJ80104.1"/>
    <property type="molecule type" value="Genomic_DNA"/>
</dbReference>
<dbReference type="AlphaFoldDB" id="A0A5E4CDS8"/>
<reference evidence="1" key="2">
    <citation type="submission" date="2020-08" db="EMBL/GenBank/DDBJ databases">
        <authorList>
            <person name="Shumante A."/>
            <person name="Zimin A.V."/>
            <person name="Puiu D."/>
            <person name="Salzberg S.L."/>
        </authorList>
    </citation>
    <scope>NUCLEOTIDE SEQUENCE</scope>
    <source>
        <strain evidence="1">WC2-LM</strain>
        <tissue evidence="1">Liver</tissue>
    </source>
</reference>
<dbReference type="Proteomes" id="UP000662637">
    <property type="component" value="Unassembled WGS sequence"/>
</dbReference>